<proteinExistence type="predicted"/>
<accession>A0A9Q0G3N3</accession>
<reference evidence="1" key="1">
    <citation type="submission" date="2022-02" db="EMBL/GenBank/DDBJ databases">
        <authorList>
            <person name="Henning P.M."/>
            <person name="McCubbin A.G."/>
            <person name="Shore J.S."/>
        </authorList>
    </citation>
    <scope>NUCLEOTIDE SEQUENCE</scope>
    <source>
        <strain evidence="1">F60SS</strain>
        <tissue evidence="1">Leaves</tissue>
    </source>
</reference>
<dbReference type="AlphaFoldDB" id="A0A9Q0G3N3"/>
<evidence type="ECO:0000313" key="2">
    <source>
        <dbReference type="Proteomes" id="UP001141552"/>
    </source>
</evidence>
<evidence type="ECO:0000313" key="1">
    <source>
        <dbReference type="EMBL" id="KAJ4841356.1"/>
    </source>
</evidence>
<protein>
    <submittedName>
        <fullName evidence="1">Uncharacterized protein</fullName>
    </submittedName>
</protein>
<comment type="caution">
    <text evidence="1">The sequence shown here is derived from an EMBL/GenBank/DDBJ whole genome shotgun (WGS) entry which is preliminary data.</text>
</comment>
<gene>
    <name evidence="1" type="ORF">Tsubulata_018342</name>
</gene>
<sequence length="82" mass="9095">MSTPRHKTCNVEVTVTINLNATSGCCGNTATWTGQIRAFNPHRRMGIDYQRIVLRLVLAMVTDAGGTTEAGRTWRCRSYHGL</sequence>
<dbReference type="Proteomes" id="UP001141552">
    <property type="component" value="Unassembled WGS sequence"/>
</dbReference>
<organism evidence="1 2">
    <name type="scientific">Turnera subulata</name>
    <dbReference type="NCBI Taxonomy" id="218843"/>
    <lineage>
        <taxon>Eukaryota</taxon>
        <taxon>Viridiplantae</taxon>
        <taxon>Streptophyta</taxon>
        <taxon>Embryophyta</taxon>
        <taxon>Tracheophyta</taxon>
        <taxon>Spermatophyta</taxon>
        <taxon>Magnoliopsida</taxon>
        <taxon>eudicotyledons</taxon>
        <taxon>Gunneridae</taxon>
        <taxon>Pentapetalae</taxon>
        <taxon>rosids</taxon>
        <taxon>fabids</taxon>
        <taxon>Malpighiales</taxon>
        <taxon>Passifloraceae</taxon>
        <taxon>Turnera</taxon>
    </lineage>
</organism>
<name>A0A9Q0G3N3_9ROSI</name>
<dbReference type="EMBL" id="JAKUCV010002799">
    <property type="protein sequence ID" value="KAJ4841356.1"/>
    <property type="molecule type" value="Genomic_DNA"/>
</dbReference>
<reference evidence="1" key="2">
    <citation type="journal article" date="2023" name="Plants (Basel)">
        <title>Annotation of the Turnera subulata (Passifloraceae) Draft Genome Reveals the S-Locus Evolved after the Divergence of Turneroideae from Passifloroideae in a Stepwise Manner.</title>
        <authorList>
            <person name="Henning P.M."/>
            <person name="Roalson E.H."/>
            <person name="Mir W."/>
            <person name="McCubbin A.G."/>
            <person name="Shore J.S."/>
        </authorList>
    </citation>
    <scope>NUCLEOTIDE SEQUENCE</scope>
    <source>
        <strain evidence="1">F60SS</strain>
    </source>
</reference>
<dbReference type="PROSITE" id="PS51257">
    <property type="entry name" value="PROKAR_LIPOPROTEIN"/>
    <property type="match status" value="1"/>
</dbReference>
<keyword evidence="2" id="KW-1185">Reference proteome</keyword>